<feature type="signal peptide" evidence="1">
    <location>
        <begin position="1"/>
        <end position="23"/>
    </location>
</feature>
<reference evidence="2" key="1">
    <citation type="submission" date="2021-02" db="EMBL/GenBank/DDBJ databases">
        <authorList>
            <person name="Dougan E. K."/>
            <person name="Rhodes N."/>
            <person name="Thang M."/>
            <person name="Chan C."/>
        </authorList>
    </citation>
    <scope>NUCLEOTIDE SEQUENCE</scope>
</reference>
<sequence>MPLPRRVADEIVLVSALCHLIVADIAAPWSDVLYATDSSDAKGAIVSTPFSPEETERLWTASTRLAEPAKLLSREAAALRRVDPMTEELPGLPFPSHVWGPKKSPALRFHFLEICGGTGKIGAFLVSMGWSVGPLLDLSSSPQYDWASDRIFAWVCHRGIAFSQGGIH</sequence>
<evidence type="ECO:0000313" key="2">
    <source>
        <dbReference type="EMBL" id="CAE7336086.1"/>
    </source>
</evidence>
<name>A0A812P3R0_SYMPI</name>
<feature type="chain" id="PRO_5032820518" evidence="1">
    <location>
        <begin position="24"/>
        <end position="168"/>
    </location>
</feature>
<gene>
    <name evidence="2" type="ORF">SPIL2461_LOCUS7868</name>
</gene>
<comment type="caution">
    <text evidence="2">The sequence shown here is derived from an EMBL/GenBank/DDBJ whole genome shotgun (WGS) entry which is preliminary data.</text>
</comment>
<accession>A0A812P3R0</accession>
<evidence type="ECO:0000256" key="1">
    <source>
        <dbReference type="SAM" id="SignalP"/>
    </source>
</evidence>
<dbReference type="Proteomes" id="UP000649617">
    <property type="component" value="Unassembled WGS sequence"/>
</dbReference>
<keyword evidence="3" id="KW-1185">Reference proteome</keyword>
<evidence type="ECO:0000313" key="3">
    <source>
        <dbReference type="Proteomes" id="UP000649617"/>
    </source>
</evidence>
<feature type="non-terminal residue" evidence="2">
    <location>
        <position position="168"/>
    </location>
</feature>
<proteinExistence type="predicted"/>
<keyword evidence="1" id="KW-0732">Signal</keyword>
<dbReference type="EMBL" id="CAJNIZ010012633">
    <property type="protein sequence ID" value="CAE7336086.1"/>
    <property type="molecule type" value="Genomic_DNA"/>
</dbReference>
<dbReference type="AlphaFoldDB" id="A0A812P3R0"/>
<organism evidence="2 3">
    <name type="scientific">Symbiodinium pilosum</name>
    <name type="common">Dinoflagellate</name>
    <dbReference type="NCBI Taxonomy" id="2952"/>
    <lineage>
        <taxon>Eukaryota</taxon>
        <taxon>Sar</taxon>
        <taxon>Alveolata</taxon>
        <taxon>Dinophyceae</taxon>
        <taxon>Suessiales</taxon>
        <taxon>Symbiodiniaceae</taxon>
        <taxon>Symbiodinium</taxon>
    </lineage>
</organism>
<protein>
    <submittedName>
        <fullName evidence="2">Uncharacterized protein</fullName>
    </submittedName>
</protein>
<dbReference type="OrthoDB" id="10673068at2759"/>